<evidence type="ECO:0000256" key="1">
    <source>
        <dbReference type="ARBA" id="ARBA00002995"/>
    </source>
</evidence>
<evidence type="ECO:0000256" key="12">
    <source>
        <dbReference type="ARBA" id="ARBA00030514"/>
    </source>
</evidence>
<dbReference type="CDD" id="cd07034">
    <property type="entry name" value="TPP_PYR_PFOR_IOR-alpha_like"/>
    <property type="match status" value="1"/>
</dbReference>
<dbReference type="Pfam" id="PF01855">
    <property type="entry name" value="POR_N"/>
    <property type="match status" value="1"/>
</dbReference>
<evidence type="ECO:0000256" key="8">
    <source>
        <dbReference type="ARBA" id="ARBA00022982"/>
    </source>
</evidence>
<dbReference type="PROSITE" id="PS51379">
    <property type="entry name" value="4FE4S_FER_2"/>
    <property type="match status" value="2"/>
</dbReference>
<dbReference type="Pfam" id="PF02775">
    <property type="entry name" value="TPP_enzyme_C"/>
    <property type="match status" value="1"/>
</dbReference>
<dbReference type="InterPro" id="IPR011766">
    <property type="entry name" value="TPP_enzyme_TPP-bd"/>
</dbReference>
<dbReference type="FunFam" id="3.40.50.970:FF:000039">
    <property type="entry name" value="Indolepyruvate oxidoreductase subunit IorA"/>
    <property type="match status" value="1"/>
</dbReference>
<dbReference type="SUPFAM" id="SSF52922">
    <property type="entry name" value="TK C-terminal domain-like"/>
    <property type="match status" value="1"/>
</dbReference>
<dbReference type="SUPFAM" id="SSF52518">
    <property type="entry name" value="Thiamin diphosphate-binding fold (THDP-binding)"/>
    <property type="match status" value="2"/>
</dbReference>
<keyword evidence="17" id="KW-0670">Pyruvate</keyword>
<evidence type="ECO:0000256" key="14">
    <source>
        <dbReference type="PIRNR" id="PIRNR006439"/>
    </source>
</evidence>
<evidence type="ECO:0000256" key="6">
    <source>
        <dbReference type="ARBA" id="ARBA00022485"/>
    </source>
</evidence>
<dbReference type="InterPro" id="IPR017900">
    <property type="entry name" value="4Fe4S_Fe_S_CS"/>
</dbReference>
<organism evidence="17 18">
    <name type="scientific">Natranaerovirga hydrolytica</name>
    <dbReference type="NCBI Taxonomy" id="680378"/>
    <lineage>
        <taxon>Bacteria</taxon>
        <taxon>Bacillati</taxon>
        <taxon>Bacillota</taxon>
        <taxon>Clostridia</taxon>
        <taxon>Lachnospirales</taxon>
        <taxon>Natranaerovirgaceae</taxon>
        <taxon>Natranaerovirga</taxon>
    </lineage>
</organism>
<evidence type="ECO:0000256" key="15">
    <source>
        <dbReference type="PIRSR" id="PIRSR006439-50"/>
    </source>
</evidence>
<keyword evidence="11 14" id="KW-0411">Iron-sulfur</keyword>
<feature type="domain" description="4Fe-4S ferredoxin-type" evidence="16">
    <location>
        <begin position="549"/>
        <end position="578"/>
    </location>
</feature>
<dbReference type="Proteomes" id="UP000294545">
    <property type="component" value="Unassembled WGS sequence"/>
</dbReference>
<dbReference type="PANTHER" id="PTHR43710:SF5">
    <property type="entry name" value="INDOLEPYRUVATE FERREDOXIN OXIDOREDUCTASE ALPHA SUBUNIT"/>
    <property type="match status" value="1"/>
</dbReference>
<feature type="binding site" evidence="15">
    <location>
        <position position="558"/>
    </location>
    <ligand>
        <name>[4Fe-4S] cluster</name>
        <dbReference type="ChEBI" id="CHEBI:49883"/>
        <label>2</label>
    </ligand>
</feature>
<keyword evidence="10 14" id="KW-0408">Iron</keyword>
<feature type="binding site" evidence="15">
    <location>
        <position position="536"/>
    </location>
    <ligand>
        <name>[4Fe-4S] cluster</name>
        <dbReference type="ChEBI" id="CHEBI:49883"/>
        <label>1</label>
    </ligand>
</feature>
<evidence type="ECO:0000256" key="11">
    <source>
        <dbReference type="ARBA" id="ARBA00023014"/>
    </source>
</evidence>
<keyword evidence="7 14" id="KW-0479">Metal-binding</keyword>
<dbReference type="Gene3D" id="3.30.70.20">
    <property type="match status" value="1"/>
</dbReference>
<name>A0A4R1N4H0_9FIRM</name>
<dbReference type="InterPro" id="IPR017721">
    <property type="entry name" value="IorA"/>
</dbReference>
<protein>
    <recommendedName>
        <fullName evidence="4 14">Indolepyruvate oxidoreductase subunit IorA</fullName>
        <shortName evidence="14">IOR</shortName>
        <ecNumber evidence="3 14">1.2.7.8</ecNumber>
    </recommendedName>
    <alternativeName>
        <fullName evidence="12 14">Indolepyruvate ferredoxin oxidoreductase subunit alpha</fullName>
    </alternativeName>
</protein>
<feature type="binding site" evidence="15">
    <location>
        <position position="564"/>
    </location>
    <ligand>
        <name>[4Fe-4S] cluster</name>
        <dbReference type="ChEBI" id="CHEBI:49883"/>
        <label>2</label>
    </ligand>
</feature>
<evidence type="ECO:0000256" key="5">
    <source>
        <dbReference type="ARBA" id="ARBA00022448"/>
    </source>
</evidence>
<gene>
    <name evidence="17" type="ORF">EDC19_0241</name>
</gene>
<dbReference type="Pfam" id="PF00037">
    <property type="entry name" value="Fer4"/>
    <property type="match status" value="1"/>
</dbReference>
<evidence type="ECO:0000256" key="9">
    <source>
        <dbReference type="ARBA" id="ARBA00023002"/>
    </source>
</evidence>
<dbReference type="PANTHER" id="PTHR43710">
    <property type="entry name" value="2-HYDROXYACYL-COA LYASE"/>
    <property type="match status" value="1"/>
</dbReference>
<dbReference type="NCBIfam" id="TIGR03336">
    <property type="entry name" value="IOR_alpha"/>
    <property type="match status" value="1"/>
</dbReference>
<dbReference type="GO" id="GO:0043805">
    <property type="term" value="F:indolepyruvate ferredoxin oxidoreductase activity"/>
    <property type="evidence" value="ECO:0007669"/>
    <property type="project" value="UniProtKB-UniRule"/>
</dbReference>
<feature type="binding site" evidence="15">
    <location>
        <position position="541"/>
    </location>
    <ligand>
        <name>[4Fe-4S] cluster</name>
        <dbReference type="ChEBI" id="CHEBI:49883"/>
        <label>2</label>
    </ligand>
</feature>
<keyword evidence="9 14" id="KW-0560">Oxidoreductase</keyword>
<evidence type="ECO:0000256" key="3">
    <source>
        <dbReference type="ARBA" id="ARBA00012812"/>
    </source>
</evidence>
<dbReference type="GO" id="GO:0046872">
    <property type="term" value="F:metal ion binding"/>
    <property type="evidence" value="ECO:0007669"/>
    <property type="project" value="UniProtKB-UniRule"/>
</dbReference>
<keyword evidence="18" id="KW-1185">Reference proteome</keyword>
<dbReference type="EMBL" id="SMGQ01000011">
    <property type="protein sequence ID" value="TCK97839.1"/>
    <property type="molecule type" value="Genomic_DNA"/>
</dbReference>
<dbReference type="InterPro" id="IPR009014">
    <property type="entry name" value="Transketo_C/PFOR_II"/>
</dbReference>
<comment type="function">
    <text evidence="1 14">Catalyzes the ferredoxin-dependent oxidative decarboxylation of arylpyruvates.</text>
</comment>
<feature type="binding site" evidence="15">
    <location>
        <position position="533"/>
    </location>
    <ligand>
        <name>[4Fe-4S] cluster</name>
        <dbReference type="ChEBI" id="CHEBI:49883"/>
        <label>1</label>
    </ligand>
</feature>
<keyword evidence="8 14" id="KW-0249">Electron transport</keyword>
<dbReference type="CDD" id="cd02008">
    <property type="entry name" value="TPP_IOR_alpha"/>
    <property type="match status" value="1"/>
</dbReference>
<dbReference type="AlphaFoldDB" id="A0A4R1N4H0"/>
<feature type="binding site" evidence="15">
    <location>
        <position position="561"/>
    </location>
    <ligand>
        <name>[4Fe-4S] cluster</name>
        <dbReference type="ChEBI" id="CHEBI:49883"/>
        <label>2</label>
    </ligand>
</feature>
<comment type="caution">
    <text evidence="17">The sequence shown here is derived from an EMBL/GenBank/DDBJ whole genome shotgun (WGS) entry which is preliminary data.</text>
</comment>
<feature type="domain" description="4Fe-4S ferredoxin-type" evidence="16">
    <location>
        <begin position="521"/>
        <end position="543"/>
    </location>
</feature>
<keyword evidence="5 14" id="KW-0813">Transport</keyword>
<dbReference type="SUPFAM" id="SSF54862">
    <property type="entry name" value="4Fe-4S ferredoxins"/>
    <property type="match status" value="1"/>
</dbReference>
<dbReference type="InterPro" id="IPR002880">
    <property type="entry name" value="Pyrv_Fd/Flavodoxin_OxRdtase_N"/>
</dbReference>
<dbReference type="PIRSF" id="PIRSF006439">
    <property type="entry name" value="Indolepyruvate_ferr_oxidored"/>
    <property type="match status" value="1"/>
</dbReference>
<evidence type="ECO:0000256" key="4">
    <source>
        <dbReference type="ARBA" id="ARBA00017710"/>
    </source>
</evidence>
<dbReference type="InterPro" id="IPR045025">
    <property type="entry name" value="HACL1-like"/>
</dbReference>
<comment type="catalytic activity">
    <reaction evidence="13 14">
        <text>indole-3-pyruvate + 2 oxidized [2Fe-2S]-[ferredoxin] + CoA = (indol-3-yl)acetyl-CoA + 2 reduced [2Fe-2S]-[ferredoxin] + CO2 + H(+)</text>
        <dbReference type="Rhea" id="RHEA:12645"/>
        <dbReference type="Rhea" id="RHEA-COMP:10000"/>
        <dbReference type="Rhea" id="RHEA-COMP:10001"/>
        <dbReference type="ChEBI" id="CHEBI:15378"/>
        <dbReference type="ChEBI" id="CHEBI:16526"/>
        <dbReference type="ChEBI" id="CHEBI:17640"/>
        <dbReference type="ChEBI" id="CHEBI:33737"/>
        <dbReference type="ChEBI" id="CHEBI:33738"/>
        <dbReference type="ChEBI" id="CHEBI:57271"/>
        <dbReference type="ChEBI" id="CHEBI:57287"/>
        <dbReference type="EC" id="1.2.7.8"/>
    </reaction>
</comment>
<sequence>MANKRLMLGNEAIARGAYEAGVSVVVAYPGTPSTEITENASTYEEMYAEWAPNEKVALEVGIGASVAGARTMVCMKHVGVNVAADPLFTASYTGVNGGLVLVVADDPGMHSSQNEQDTKFYARAAHIPLLEPSNSLEAKNYVKKAFELSEKYDTPVIVRLTTRISHSQGIVNLEDRIDYQLKPYEKDFEKNVMMPAMARKRHVVVEKRMDQIQKDSNALEENTIEYHDKAIGIITSGIPYQYVKDALPEASVLKLGMLHPLPQELIKEFCNTVEEVYVVEELEPIIEEQIKSWGITVKGKDLFTKQGEYSANLLKEVIGRKVLNLKKAEVLPNRPPVMCPGCPHRGVYHILDKLEIHATGDIGCYTLGALPPLQGIDTCVCMGASVSMVHGIEKARGKEYVKKWVGIIGDSTFLHTGINGLINTVYNQGISTVIILDNRTTGMTGHQDHPGTGRTLKGHKTHSVDFEQLVKSIGIQTVRKVNPFHLKKVENIIKEEVAREEPSVIIATAPCELLDKKKVVITANIDKEQCMSCGLCMEIGCPSIQRKNGVIEINDALCCGCELCVDVCPYGLISKEGE</sequence>
<comment type="subunit">
    <text evidence="2">Heterodimer of the IorA and IorB subunits.</text>
</comment>
<dbReference type="InterPro" id="IPR029061">
    <property type="entry name" value="THDP-binding"/>
</dbReference>
<dbReference type="EC" id="1.2.7.8" evidence="3 14"/>
<dbReference type="InterPro" id="IPR017896">
    <property type="entry name" value="4Fe4S_Fe-S-bd"/>
</dbReference>
<dbReference type="Gene3D" id="3.40.50.970">
    <property type="match status" value="2"/>
</dbReference>
<comment type="cofactor">
    <cofactor evidence="14 15">
        <name>[4Fe-4S] cluster</name>
        <dbReference type="ChEBI" id="CHEBI:49883"/>
    </cofactor>
    <text evidence="14 15">Binds 2 [4Fe-4S] clusters. In this family the first cluster has a non-standard and varying [4Fe-4S] binding motif CX(2)CX(2)CX(4-5)CP.</text>
</comment>
<evidence type="ECO:0000256" key="2">
    <source>
        <dbReference type="ARBA" id="ARBA00011238"/>
    </source>
</evidence>
<evidence type="ECO:0000256" key="13">
    <source>
        <dbReference type="ARBA" id="ARBA00048332"/>
    </source>
</evidence>
<evidence type="ECO:0000256" key="10">
    <source>
        <dbReference type="ARBA" id="ARBA00023004"/>
    </source>
</evidence>
<proteinExistence type="predicted"/>
<reference evidence="17 18" key="1">
    <citation type="submission" date="2019-03" db="EMBL/GenBank/DDBJ databases">
        <title>Genomic Encyclopedia of Type Strains, Phase IV (KMG-IV): sequencing the most valuable type-strain genomes for metagenomic binning, comparative biology and taxonomic classification.</title>
        <authorList>
            <person name="Goeker M."/>
        </authorList>
    </citation>
    <scope>NUCLEOTIDE SEQUENCE [LARGE SCALE GENOMIC DNA]</scope>
    <source>
        <strain evidence="17 18">DSM 24176</strain>
    </source>
</reference>
<dbReference type="GO" id="GO:0051539">
    <property type="term" value="F:4 iron, 4 sulfur cluster binding"/>
    <property type="evidence" value="ECO:0007669"/>
    <property type="project" value="UniProtKB-UniRule"/>
</dbReference>
<evidence type="ECO:0000313" key="17">
    <source>
        <dbReference type="EMBL" id="TCK97839.1"/>
    </source>
</evidence>
<evidence type="ECO:0000259" key="16">
    <source>
        <dbReference type="PROSITE" id="PS51379"/>
    </source>
</evidence>
<feature type="binding site" evidence="15">
    <location>
        <position position="568"/>
    </location>
    <ligand>
        <name>[4Fe-4S] cluster</name>
        <dbReference type="ChEBI" id="CHEBI:49883"/>
        <label>1</label>
    </ligand>
</feature>
<accession>A0A4R1N4H0</accession>
<evidence type="ECO:0000313" key="18">
    <source>
        <dbReference type="Proteomes" id="UP000294545"/>
    </source>
</evidence>
<keyword evidence="6 14" id="KW-0004">4Fe-4S</keyword>
<feature type="binding site" evidence="15">
    <location>
        <position position="530"/>
    </location>
    <ligand>
        <name>[4Fe-4S] cluster</name>
        <dbReference type="ChEBI" id="CHEBI:49883"/>
        <label>1</label>
    </ligand>
</feature>
<dbReference type="GO" id="GO:0030976">
    <property type="term" value="F:thiamine pyrophosphate binding"/>
    <property type="evidence" value="ECO:0007669"/>
    <property type="project" value="InterPro"/>
</dbReference>
<dbReference type="PROSITE" id="PS00198">
    <property type="entry name" value="4FE4S_FER_1"/>
    <property type="match status" value="1"/>
</dbReference>
<evidence type="ECO:0000256" key="7">
    <source>
        <dbReference type="ARBA" id="ARBA00022723"/>
    </source>
</evidence>